<evidence type="ECO:0000313" key="2">
    <source>
        <dbReference type="EMBL" id="TNN88041.1"/>
    </source>
</evidence>
<comment type="caution">
    <text evidence="2">The sequence shown here is derived from an EMBL/GenBank/DDBJ whole genome shotgun (WGS) entry which is preliminary data.</text>
</comment>
<dbReference type="EMBL" id="SRLO01000007">
    <property type="protein sequence ID" value="TNN88041.1"/>
    <property type="molecule type" value="Genomic_DNA"/>
</dbReference>
<feature type="signal peptide" evidence="1">
    <location>
        <begin position="1"/>
        <end position="33"/>
    </location>
</feature>
<dbReference type="Proteomes" id="UP000314294">
    <property type="component" value="Unassembled WGS sequence"/>
</dbReference>
<evidence type="ECO:0000256" key="1">
    <source>
        <dbReference type="SAM" id="SignalP"/>
    </source>
</evidence>
<protein>
    <recommendedName>
        <fullName evidence="4">Secreted protein</fullName>
    </recommendedName>
</protein>
<evidence type="ECO:0000313" key="3">
    <source>
        <dbReference type="Proteomes" id="UP000314294"/>
    </source>
</evidence>
<proteinExistence type="predicted"/>
<dbReference type="AlphaFoldDB" id="A0A4Z2JDE9"/>
<reference evidence="2 3" key="1">
    <citation type="submission" date="2019-03" db="EMBL/GenBank/DDBJ databases">
        <title>First draft genome of Liparis tanakae, snailfish: a comprehensive survey of snailfish specific genes.</title>
        <authorList>
            <person name="Kim W."/>
            <person name="Song I."/>
            <person name="Jeong J.-H."/>
            <person name="Kim D."/>
            <person name="Kim S."/>
            <person name="Ryu S."/>
            <person name="Song J.Y."/>
            <person name="Lee S.K."/>
        </authorList>
    </citation>
    <scope>NUCLEOTIDE SEQUENCE [LARGE SCALE GENOMIC DNA]</scope>
    <source>
        <tissue evidence="2">Muscle</tissue>
    </source>
</reference>
<keyword evidence="1" id="KW-0732">Signal</keyword>
<accession>A0A4Z2JDE9</accession>
<keyword evidence="3" id="KW-1185">Reference proteome</keyword>
<name>A0A4Z2JDE9_9TELE</name>
<organism evidence="2 3">
    <name type="scientific">Liparis tanakae</name>
    <name type="common">Tanaka's snailfish</name>
    <dbReference type="NCBI Taxonomy" id="230148"/>
    <lineage>
        <taxon>Eukaryota</taxon>
        <taxon>Metazoa</taxon>
        <taxon>Chordata</taxon>
        <taxon>Craniata</taxon>
        <taxon>Vertebrata</taxon>
        <taxon>Euteleostomi</taxon>
        <taxon>Actinopterygii</taxon>
        <taxon>Neopterygii</taxon>
        <taxon>Teleostei</taxon>
        <taxon>Neoteleostei</taxon>
        <taxon>Acanthomorphata</taxon>
        <taxon>Eupercaria</taxon>
        <taxon>Perciformes</taxon>
        <taxon>Cottioidei</taxon>
        <taxon>Cottales</taxon>
        <taxon>Liparidae</taxon>
        <taxon>Liparis</taxon>
    </lineage>
</organism>
<evidence type="ECO:0008006" key="4">
    <source>
        <dbReference type="Google" id="ProtNLM"/>
    </source>
</evidence>
<gene>
    <name evidence="2" type="ORF">EYF80_001622</name>
</gene>
<feature type="chain" id="PRO_5021399288" description="Secreted protein" evidence="1">
    <location>
        <begin position="34"/>
        <end position="98"/>
    </location>
</feature>
<sequence>MHRHPRAKPRVVAQMDLHWLLVVLAGTAQKGLGRSGCVLSLTQIHLLFTLHLSMKAEEGEAASLALTKGNATSAQLAAADVPSLHRNIQVIVSREATR</sequence>